<accession>A0A317Y1C6</accession>
<name>A0A317Y1C6_9BASI</name>
<sequence length="169" mass="19043">MPYCRSDCFPSLPLHRSHMHTIVLYHLNKASFLQLHYRYHTHTHLHTHTHTTAEPPTTTNPGCYTSAPPPPPIPRRVPVLYSQLCPDSEHPIRSLRHPLCLSFSCPHHLARNLLPPSSTIVLSLSFNTFTLGILPLPSRGAVLGCMSTVSFFSCLDVYHPLLTPYSFTL</sequence>
<proteinExistence type="predicted"/>
<dbReference type="EMBL" id="KZ819188">
    <property type="protein sequence ID" value="PWZ03429.1"/>
    <property type="molecule type" value="Genomic_DNA"/>
</dbReference>
<dbReference type="InParanoid" id="A0A317Y1C6"/>
<evidence type="ECO:0000313" key="1">
    <source>
        <dbReference type="EMBL" id="PWZ03429.1"/>
    </source>
</evidence>
<organism evidence="1 2">
    <name type="scientific">Testicularia cyperi</name>
    <dbReference type="NCBI Taxonomy" id="1882483"/>
    <lineage>
        <taxon>Eukaryota</taxon>
        <taxon>Fungi</taxon>
        <taxon>Dikarya</taxon>
        <taxon>Basidiomycota</taxon>
        <taxon>Ustilaginomycotina</taxon>
        <taxon>Ustilaginomycetes</taxon>
        <taxon>Ustilaginales</taxon>
        <taxon>Anthracoideaceae</taxon>
        <taxon>Testicularia</taxon>
    </lineage>
</organism>
<keyword evidence="2" id="KW-1185">Reference proteome</keyword>
<dbReference type="AlphaFoldDB" id="A0A317Y1C6"/>
<evidence type="ECO:0000313" key="2">
    <source>
        <dbReference type="Proteomes" id="UP000246740"/>
    </source>
</evidence>
<dbReference type="Proteomes" id="UP000246740">
    <property type="component" value="Unassembled WGS sequence"/>
</dbReference>
<reference evidence="1 2" key="1">
    <citation type="journal article" date="2018" name="Mol. Biol. Evol.">
        <title>Broad Genomic Sampling Reveals a Smut Pathogenic Ancestry of the Fungal Clade Ustilaginomycotina.</title>
        <authorList>
            <person name="Kijpornyongpan T."/>
            <person name="Mondo S.J."/>
            <person name="Barry K."/>
            <person name="Sandor L."/>
            <person name="Lee J."/>
            <person name="Lipzen A."/>
            <person name="Pangilinan J."/>
            <person name="LaButti K."/>
            <person name="Hainaut M."/>
            <person name="Henrissat B."/>
            <person name="Grigoriev I.V."/>
            <person name="Spatafora J.W."/>
            <person name="Aime M.C."/>
        </authorList>
    </citation>
    <scope>NUCLEOTIDE SEQUENCE [LARGE SCALE GENOMIC DNA]</scope>
    <source>
        <strain evidence="1 2">MCA 3645</strain>
    </source>
</reference>
<gene>
    <name evidence="1" type="ORF">BCV70DRAFT_17148</name>
</gene>
<protein>
    <submittedName>
        <fullName evidence="1">Uncharacterized protein</fullName>
    </submittedName>
</protein>